<protein>
    <submittedName>
        <fullName evidence="1">Uncharacterized protein</fullName>
    </submittedName>
</protein>
<evidence type="ECO:0000313" key="2">
    <source>
        <dbReference type="Proteomes" id="UP001458880"/>
    </source>
</evidence>
<gene>
    <name evidence="1" type="ORF">QE152_g41435</name>
</gene>
<accession>A0AAW1GCT4</accession>
<evidence type="ECO:0000313" key="1">
    <source>
        <dbReference type="EMBL" id="KAK9662136.1"/>
    </source>
</evidence>
<name>A0AAW1GCT4_POPJA</name>
<feature type="non-terminal residue" evidence="1">
    <location>
        <position position="1"/>
    </location>
</feature>
<comment type="caution">
    <text evidence="1">The sequence shown here is derived from an EMBL/GenBank/DDBJ whole genome shotgun (WGS) entry which is preliminary data.</text>
</comment>
<proteinExistence type="predicted"/>
<organism evidence="1 2">
    <name type="scientific">Popillia japonica</name>
    <name type="common">Japanese beetle</name>
    <dbReference type="NCBI Taxonomy" id="7064"/>
    <lineage>
        <taxon>Eukaryota</taxon>
        <taxon>Metazoa</taxon>
        <taxon>Ecdysozoa</taxon>
        <taxon>Arthropoda</taxon>
        <taxon>Hexapoda</taxon>
        <taxon>Insecta</taxon>
        <taxon>Pterygota</taxon>
        <taxon>Neoptera</taxon>
        <taxon>Endopterygota</taxon>
        <taxon>Coleoptera</taxon>
        <taxon>Polyphaga</taxon>
        <taxon>Scarabaeiformia</taxon>
        <taxon>Scarabaeidae</taxon>
        <taxon>Rutelinae</taxon>
        <taxon>Popillia</taxon>
    </lineage>
</organism>
<keyword evidence="2" id="KW-1185">Reference proteome</keyword>
<dbReference type="Proteomes" id="UP001458880">
    <property type="component" value="Unassembled WGS sequence"/>
</dbReference>
<dbReference type="EMBL" id="JASPKY010003826">
    <property type="protein sequence ID" value="KAK9662136.1"/>
    <property type="molecule type" value="Genomic_DNA"/>
</dbReference>
<sequence>LLGQESPQRDDSSLSNRVVLCEVPKRDDLNNKEVQEIFEELKTAEKSGLCYLLLEVLKLRPLFRKNFMAIQRACRKELNDNINKTSNNGGEQTRIINTISLFLATCKLIEEYAPHLKLPFTYNEFFQIELDKVRTQVDLIARTDKRTNAYYQHHFAVPGYV</sequence>
<reference evidence="1 2" key="1">
    <citation type="journal article" date="2024" name="BMC Genomics">
        <title>De novo assembly and annotation of Popillia japonica's genome with initial clues to its potential as an invasive pest.</title>
        <authorList>
            <person name="Cucini C."/>
            <person name="Boschi S."/>
            <person name="Funari R."/>
            <person name="Cardaioli E."/>
            <person name="Iannotti N."/>
            <person name="Marturano G."/>
            <person name="Paoli F."/>
            <person name="Bruttini M."/>
            <person name="Carapelli A."/>
            <person name="Frati F."/>
            <person name="Nardi F."/>
        </authorList>
    </citation>
    <scope>NUCLEOTIDE SEQUENCE [LARGE SCALE GENOMIC DNA]</scope>
    <source>
        <strain evidence="1">DMR45628</strain>
    </source>
</reference>
<dbReference type="AlphaFoldDB" id="A0AAW1GCT4"/>